<name>A0A392RDF8_9FABA</name>
<dbReference type="AlphaFoldDB" id="A0A392RDF8"/>
<comment type="caution">
    <text evidence="1">The sequence shown here is derived from an EMBL/GenBank/DDBJ whole genome shotgun (WGS) entry which is preliminary data.</text>
</comment>
<dbReference type="Proteomes" id="UP000265520">
    <property type="component" value="Unassembled WGS sequence"/>
</dbReference>
<dbReference type="EMBL" id="LXQA010215524">
    <property type="protein sequence ID" value="MCI34621.1"/>
    <property type="molecule type" value="Genomic_DNA"/>
</dbReference>
<feature type="non-terminal residue" evidence="1">
    <location>
        <position position="1"/>
    </location>
</feature>
<evidence type="ECO:0000313" key="2">
    <source>
        <dbReference type="Proteomes" id="UP000265520"/>
    </source>
</evidence>
<proteinExistence type="predicted"/>
<organism evidence="1 2">
    <name type="scientific">Trifolium medium</name>
    <dbReference type="NCBI Taxonomy" id="97028"/>
    <lineage>
        <taxon>Eukaryota</taxon>
        <taxon>Viridiplantae</taxon>
        <taxon>Streptophyta</taxon>
        <taxon>Embryophyta</taxon>
        <taxon>Tracheophyta</taxon>
        <taxon>Spermatophyta</taxon>
        <taxon>Magnoliopsida</taxon>
        <taxon>eudicotyledons</taxon>
        <taxon>Gunneridae</taxon>
        <taxon>Pentapetalae</taxon>
        <taxon>rosids</taxon>
        <taxon>fabids</taxon>
        <taxon>Fabales</taxon>
        <taxon>Fabaceae</taxon>
        <taxon>Papilionoideae</taxon>
        <taxon>50 kb inversion clade</taxon>
        <taxon>NPAAA clade</taxon>
        <taxon>Hologalegina</taxon>
        <taxon>IRL clade</taxon>
        <taxon>Trifolieae</taxon>
        <taxon>Trifolium</taxon>
    </lineage>
</organism>
<keyword evidence="2" id="KW-1185">Reference proteome</keyword>
<evidence type="ECO:0000313" key="1">
    <source>
        <dbReference type="EMBL" id="MCI34621.1"/>
    </source>
</evidence>
<reference evidence="1 2" key="1">
    <citation type="journal article" date="2018" name="Front. Plant Sci.">
        <title>Red Clover (Trifolium pratense) and Zigzag Clover (T. medium) - A Picture of Genomic Similarities and Differences.</title>
        <authorList>
            <person name="Dluhosova J."/>
            <person name="Istvanek J."/>
            <person name="Nedelnik J."/>
            <person name="Repkova J."/>
        </authorList>
    </citation>
    <scope>NUCLEOTIDE SEQUENCE [LARGE SCALE GENOMIC DNA]</scope>
    <source>
        <strain evidence="2">cv. 10/8</strain>
        <tissue evidence="1">Leaf</tissue>
    </source>
</reference>
<sequence>NFWSNKRLQHPGSAHLEAYVPEALLQSPDLRGRTFRVCLLLPESDLVEGFFRDVYSAFALLGYSFA</sequence>
<accession>A0A392RDF8</accession>
<protein>
    <submittedName>
        <fullName evidence="1">Uncharacterized protein</fullName>
    </submittedName>
</protein>